<dbReference type="EMBL" id="MNUO01000087">
    <property type="protein sequence ID" value="OIN96630.1"/>
    <property type="molecule type" value="Genomic_DNA"/>
</dbReference>
<dbReference type="STRING" id="1817893.AUJ66_05665"/>
<dbReference type="AlphaFoldDB" id="A0A1J4SEV9"/>
<name>A0A1J4SEV9_9BACT</name>
<sequence>MKIRISIALLLGISLFVRDLAGGSDMEKNWLNYLIPFPKEITISGKTEVPVDEIFLEKKGKNIEEASFVLENFNDFLKKKSGAEITSNVLKPNSFKIEFFLLSEEDIKENLVPEIKRLKNLPNSDQAYVILETKKGLQVIALTPWGLQYGFATLKQFLIPTLKEKDGKFSVTMPKMKVIDWPDLEERGLWAGYGKESIPWLSEHKLNVVERHLGLVDLFLSKEGKGIAKVNKSLIDFGYKNGVKMVPTILHLNQLYIYPGLKNLFNLFPELNYSKGDFTWRNPPCASSPKLIDLLADWLSDIASTPKVTDISVWLSEEGGECTCPECKKLGQYATEAKAIVTAWYKIKEKYPKCHLRILLTQGSYPVNDKVISVVPKDVYVSYYDGGKTYRSNPTPMIYPLLENYAKEGRWLGVYPQFSPSWRIVCPWHGPQFIKYRMEEFIEKGLKNVAGYIVPYSISFYEFNLAAVAEWSWNLKGRSEEEFALAYATRKGYQNPEKFAKLVTQTGKITWKVYGADIPFPWFFSGKFSGALGGGTLKFGQGPLANYTSLKEMKDDLIILENCKKSVQELETKDLSFEISLIEGYLKLLKYGVELQEMINKESVVSSKEEEKKKLFESIVKDLEEIKKEVTLPLEQWYDLKRIKKPTDRFLDTIEAGKSVAEEMFNILPFIFQTAVIENAEVPIKVPSGKGIKIGVYCGGYGTEGITKALEKQGFVVFSLPRINLETLNYADVVIVPQRRSNWVYFNVGTKDLRKYVEKGGNVILLHDGAGYRDHKISFPEVGKGIIHPKPNMDVVKIIKTHPITEGFNMGDTFVHAYADHIAIEKGHKGEVLVEDEKGNPVIVIGKLGKGKVVLNGMVTGYASKIRGDFTGEEKEPEGGELKILLNTIKWLGEKATEKEKTTIIEDFEGGAGEISERVKKGRDCSPEFPELTEYFAVSGKSALKFEVATQNIDTFYPPYFQIFPSLTNWKDYNTLRFHIFILPSSSSIIMAGMILEPYSIDLVKNPNNYTIGTTFEVFSFNVPTKKPVVVSIPIDKVKFKDKVGALLFCVTTATGNYFIDKVELSDEKTESISAEFVSLPKKVLLPD</sequence>
<dbReference type="GO" id="GO:0016787">
    <property type="term" value="F:hydrolase activity"/>
    <property type="evidence" value="ECO:0007669"/>
    <property type="project" value="UniProtKB-KW"/>
</dbReference>
<dbReference type="InterPro" id="IPR029018">
    <property type="entry name" value="Hex-like_dom2"/>
</dbReference>
<evidence type="ECO:0000256" key="1">
    <source>
        <dbReference type="ARBA" id="ARBA00022801"/>
    </source>
</evidence>
<dbReference type="InterPro" id="IPR029062">
    <property type="entry name" value="Class_I_gatase-like"/>
</dbReference>
<organism evidence="2 3">
    <name type="scientific">Candidatus Desantisbacteria bacterium CG1_02_38_46</name>
    <dbReference type="NCBI Taxonomy" id="1817893"/>
    <lineage>
        <taxon>Bacteria</taxon>
        <taxon>Candidatus Desantisiibacteriota</taxon>
    </lineage>
</organism>
<comment type="caution">
    <text evidence="2">The sequence shown here is derived from an EMBL/GenBank/DDBJ whole genome shotgun (WGS) entry which is preliminary data.</text>
</comment>
<dbReference type="Gene3D" id="3.30.379.10">
    <property type="entry name" value="Chitobiase/beta-hexosaminidase domain 2-like"/>
    <property type="match status" value="1"/>
</dbReference>
<dbReference type="GO" id="GO:0005975">
    <property type="term" value="P:carbohydrate metabolic process"/>
    <property type="evidence" value="ECO:0007669"/>
    <property type="project" value="UniProtKB-ARBA"/>
</dbReference>
<protein>
    <recommendedName>
        <fullName evidence="4">Beta-hexosaminidase bacterial type N-terminal domain-containing protein</fullName>
    </recommendedName>
</protein>
<dbReference type="Gene3D" id="3.40.50.880">
    <property type="match status" value="1"/>
</dbReference>
<dbReference type="SUPFAM" id="SSF55545">
    <property type="entry name" value="beta-N-acetylhexosaminidase-like domain"/>
    <property type="match status" value="1"/>
</dbReference>
<accession>A0A1J4SEV9</accession>
<reference evidence="2 3" key="1">
    <citation type="journal article" date="2016" name="Environ. Microbiol.">
        <title>Genomic resolution of a cold subsurface aquifer community provides metabolic insights for novel microbes adapted to high CO concentrations.</title>
        <authorList>
            <person name="Probst A.J."/>
            <person name="Castelle C.J."/>
            <person name="Singh A."/>
            <person name="Brown C.T."/>
            <person name="Anantharaman K."/>
            <person name="Sharon I."/>
            <person name="Hug L.A."/>
            <person name="Burstein D."/>
            <person name="Emerson J.B."/>
            <person name="Thomas B.C."/>
            <person name="Banfield J.F."/>
        </authorList>
    </citation>
    <scope>NUCLEOTIDE SEQUENCE [LARGE SCALE GENOMIC DNA]</scope>
    <source>
        <strain evidence="2">CG1_02_38_46</strain>
    </source>
</reference>
<dbReference type="Proteomes" id="UP000182278">
    <property type="component" value="Unassembled WGS sequence"/>
</dbReference>
<proteinExistence type="predicted"/>
<dbReference type="SUPFAM" id="SSF52317">
    <property type="entry name" value="Class I glutamine amidotransferase-like"/>
    <property type="match status" value="1"/>
</dbReference>
<evidence type="ECO:0000313" key="3">
    <source>
        <dbReference type="Proteomes" id="UP000182278"/>
    </source>
</evidence>
<gene>
    <name evidence="2" type="ORF">AUJ66_05665</name>
</gene>
<evidence type="ECO:0000313" key="2">
    <source>
        <dbReference type="EMBL" id="OIN96630.1"/>
    </source>
</evidence>
<keyword evidence="1" id="KW-0378">Hydrolase</keyword>
<evidence type="ECO:0008006" key="4">
    <source>
        <dbReference type="Google" id="ProtNLM"/>
    </source>
</evidence>